<dbReference type="SUPFAM" id="SSF51182">
    <property type="entry name" value="RmlC-like cupins"/>
    <property type="match status" value="1"/>
</dbReference>
<dbReference type="Pfam" id="PF07883">
    <property type="entry name" value="Cupin_2"/>
    <property type="match status" value="1"/>
</dbReference>
<keyword evidence="3" id="KW-1185">Reference proteome</keyword>
<organism evidence="2 3">
    <name type="scientific">Cypionkella aquatica</name>
    <dbReference type="NCBI Taxonomy" id="1756042"/>
    <lineage>
        <taxon>Bacteria</taxon>
        <taxon>Pseudomonadati</taxon>
        <taxon>Pseudomonadota</taxon>
        <taxon>Alphaproteobacteria</taxon>
        <taxon>Rhodobacterales</taxon>
        <taxon>Paracoccaceae</taxon>
        <taxon>Cypionkella</taxon>
    </lineage>
</organism>
<dbReference type="InterPro" id="IPR013096">
    <property type="entry name" value="Cupin_2"/>
</dbReference>
<dbReference type="Proteomes" id="UP001157355">
    <property type="component" value="Unassembled WGS sequence"/>
</dbReference>
<feature type="domain" description="Cupin type-2" evidence="1">
    <location>
        <begin position="42"/>
        <end position="108"/>
    </location>
</feature>
<reference evidence="2 3" key="1">
    <citation type="journal article" date="2014" name="Int. J. Syst. Evol. Microbiol.">
        <title>Complete genome sequence of Corynebacterium casei LMG S-19264T (=DSM 44701T), isolated from a smear-ripened cheese.</title>
        <authorList>
            <consortium name="US DOE Joint Genome Institute (JGI-PGF)"/>
            <person name="Walter F."/>
            <person name="Albersmeier A."/>
            <person name="Kalinowski J."/>
            <person name="Ruckert C."/>
        </authorList>
    </citation>
    <scope>NUCLEOTIDE SEQUENCE [LARGE SCALE GENOMIC DNA]</scope>
    <source>
        <strain evidence="2 3">NBRC 111766</strain>
    </source>
</reference>
<dbReference type="InterPro" id="IPR011051">
    <property type="entry name" value="RmlC_Cupin_sf"/>
</dbReference>
<evidence type="ECO:0000259" key="1">
    <source>
        <dbReference type="Pfam" id="PF07883"/>
    </source>
</evidence>
<gene>
    <name evidence="2" type="ORF">GCM10010873_24010</name>
</gene>
<dbReference type="PANTHER" id="PTHR36440:SF1">
    <property type="entry name" value="PUTATIVE (AFU_ORTHOLOGUE AFUA_8G07350)-RELATED"/>
    <property type="match status" value="1"/>
</dbReference>
<dbReference type="RefSeq" id="WP_284325614.1">
    <property type="nucleotide sequence ID" value="NZ_BSPP01000008.1"/>
</dbReference>
<proteinExistence type="predicted"/>
<accession>A0AA37TU17</accession>
<dbReference type="InterPro" id="IPR053146">
    <property type="entry name" value="QDO-like"/>
</dbReference>
<protein>
    <recommendedName>
        <fullName evidence="1">Cupin type-2 domain-containing protein</fullName>
    </recommendedName>
</protein>
<evidence type="ECO:0000313" key="3">
    <source>
        <dbReference type="Proteomes" id="UP001157355"/>
    </source>
</evidence>
<dbReference type="PANTHER" id="PTHR36440">
    <property type="entry name" value="PUTATIVE (AFU_ORTHOLOGUE AFUA_8G07350)-RELATED"/>
    <property type="match status" value="1"/>
</dbReference>
<dbReference type="InterPro" id="IPR014710">
    <property type="entry name" value="RmlC-like_jellyroll"/>
</dbReference>
<dbReference type="Gene3D" id="2.60.120.10">
    <property type="entry name" value="Jelly Rolls"/>
    <property type="match status" value="1"/>
</dbReference>
<evidence type="ECO:0000313" key="2">
    <source>
        <dbReference type="EMBL" id="GLS87427.1"/>
    </source>
</evidence>
<name>A0AA37TU17_9RHOB</name>
<dbReference type="AlphaFoldDB" id="A0AA37TU17"/>
<sequence length="155" mass="16557">MNMLAPTASTSPDVEERRFLGLPTWIKAGRDLTGGQFSLIEQIIPAGFESPWHLHHSEDEAFYVLEGQMSVITEGGSTLLQAGGFAFGPRGVPHGFRIEGEGPARILLMTTGSDFADFIAETSLPTDTPPAAPDMAFLVAAAERNNIAILGPLPH</sequence>
<dbReference type="EMBL" id="BSPP01000008">
    <property type="protein sequence ID" value="GLS87427.1"/>
    <property type="molecule type" value="Genomic_DNA"/>
</dbReference>
<comment type="caution">
    <text evidence="2">The sequence shown here is derived from an EMBL/GenBank/DDBJ whole genome shotgun (WGS) entry which is preliminary data.</text>
</comment>